<dbReference type="GO" id="GO:0005975">
    <property type="term" value="P:carbohydrate metabolic process"/>
    <property type="evidence" value="ECO:0007669"/>
    <property type="project" value="InterPro"/>
</dbReference>
<gene>
    <name evidence="10" type="ORF">SAMN06265337_4249</name>
</gene>
<evidence type="ECO:0000256" key="2">
    <source>
        <dbReference type="ARBA" id="ARBA00008420"/>
    </source>
</evidence>
<evidence type="ECO:0000256" key="5">
    <source>
        <dbReference type="ARBA" id="ARBA00022741"/>
    </source>
</evidence>
<comment type="catalytic activity">
    <reaction evidence="8 9">
        <text>D-gluconate + ATP = 6-phospho-D-gluconate + ADP + H(+)</text>
        <dbReference type="Rhea" id="RHEA:19433"/>
        <dbReference type="ChEBI" id="CHEBI:15378"/>
        <dbReference type="ChEBI" id="CHEBI:18391"/>
        <dbReference type="ChEBI" id="CHEBI:30616"/>
        <dbReference type="ChEBI" id="CHEBI:58759"/>
        <dbReference type="ChEBI" id="CHEBI:456216"/>
        <dbReference type="EC" id="2.7.1.12"/>
    </reaction>
</comment>
<dbReference type="NCBIfam" id="TIGR01313">
    <property type="entry name" value="therm_gnt_kin"/>
    <property type="match status" value="1"/>
</dbReference>
<keyword evidence="6 9" id="KW-0418">Kinase</keyword>
<keyword evidence="5 9" id="KW-0547">Nucleotide-binding</keyword>
<dbReference type="CDD" id="cd02021">
    <property type="entry name" value="GntK"/>
    <property type="match status" value="1"/>
</dbReference>
<dbReference type="SUPFAM" id="SSF52540">
    <property type="entry name" value="P-loop containing nucleoside triphosphate hydrolases"/>
    <property type="match status" value="1"/>
</dbReference>
<dbReference type="GO" id="GO:0005524">
    <property type="term" value="F:ATP binding"/>
    <property type="evidence" value="ECO:0007669"/>
    <property type="project" value="UniProtKB-KW"/>
</dbReference>
<comment type="pathway">
    <text evidence="1">Carbohydrate acid metabolism.</text>
</comment>
<dbReference type="RefSeq" id="WP_088845636.1">
    <property type="nucleotide sequence ID" value="NZ_FYEW01000004.1"/>
</dbReference>
<dbReference type="InterPro" id="IPR006001">
    <property type="entry name" value="Therm_gnt_kin"/>
</dbReference>
<comment type="similarity">
    <text evidence="2 9">Belongs to the gluconokinase GntK/GntV family.</text>
</comment>
<dbReference type="EMBL" id="FYEW01000004">
    <property type="protein sequence ID" value="SNC77650.1"/>
    <property type="molecule type" value="Genomic_DNA"/>
</dbReference>
<proteinExistence type="inferred from homology"/>
<dbReference type="Gene3D" id="3.40.50.300">
    <property type="entry name" value="P-loop containing nucleotide triphosphate hydrolases"/>
    <property type="match status" value="1"/>
</dbReference>
<dbReference type="AlphaFoldDB" id="A0A212UHJ6"/>
<accession>A0A212UHJ6</accession>
<dbReference type="PANTHER" id="PTHR43442:SF3">
    <property type="entry name" value="GLUCONOKINASE-RELATED"/>
    <property type="match status" value="1"/>
</dbReference>
<dbReference type="EC" id="2.7.1.12" evidence="3 9"/>
<evidence type="ECO:0000256" key="9">
    <source>
        <dbReference type="RuleBase" id="RU363066"/>
    </source>
</evidence>
<dbReference type="OrthoDB" id="9813917at2"/>
<dbReference type="GO" id="GO:0046316">
    <property type="term" value="F:gluconokinase activity"/>
    <property type="evidence" value="ECO:0007669"/>
    <property type="project" value="UniProtKB-EC"/>
</dbReference>
<dbReference type="GO" id="GO:0005737">
    <property type="term" value="C:cytoplasm"/>
    <property type="evidence" value="ECO:0007669"/>
    <property type="project" value="TreeGrafter"/>
</dbReference>
<evidence type="ECO:0000256" key="1">
    <source>
        <dbReference type="ARBA" id="ARBA00004761"/>
    </source>
</evidence>
<dbReference type="InterPro" id="IPR027417">
    <property type="entry name" value="P-loop_NTPase"/>
</dbReference>
<name>A0A212UHJ6_9BACT</name>
<organism evidence="10 11">
    <name type="scientific">Hymenobacter gelipurpurascens</name>
    <dbReference type="NCBI Taxonomy" id="89968"/>
    <lineage>
        <taxon>Bacteria</taxon>
        <taxon>Pseudomonadati</taxon>
        <taxon>Bacteroidota</taxon>
        <taxon>Cytophagia</taxon>
        <taxon>Cytophagales</taxon>
        <taxon>Hymenobacteraceae</taxon>
        <taxon>Hymenobacter</taxon>
    </lineage>
</organism>
<evidence type="ECO:0000256" key="3">
    <source>
        <dbReference type="ARBA" id="ARBA00012054"/>
    </source>
</evidence>
<evidence type="ECO:0000256" key="8">
    <source>
        <dbReference type="ARBA" id="ARBA00048090"/>
    </source>
</evidence>
<keyword evidence="11" id="KW-1185">Reference proteome</keyword>
<evidence type="ECO:0000256" key="4">
    <source>
        <dbReference type="ARBA" id="ARBA00022679"/>
    </source>
</evidence>
<evidence type="ECO:0000256" key="7">
    <source>
        <dbReference type="ARBA" id="ARBA00022840"/>
    </source>
</evidence>
<dbReference type="Pfam" id="PF01202">
    <property type="entry name" value="SKI"/>
    <property type="match status" value="1"/>
</dbReference>
<keyword evidence="4 9" id="KW-0808">Transferase</keyword>
<dbReference type="Proteomes" id="UP000198131">
    <property type="component" value="Unassembled WGS sequence"/>
</dbReference>
<evidence type="ECO:0000256" key="6">
    <source>
        <dbReference type="ARBA" id="ARBA00022777"/>
    </source>
</evidence>
<keyword evidence="7 9" id="KW-0067">ATP-binding</keyword>
<reference evidence="11" key="1">
    <citation type="submission" date="2017-06" db="EMBL/GenBank/DDBJ databases">
        <authorList>
            <person name="Varghese N."/>
            <person name="Submissions S."/>
        </authorList>
    </citation>
    <scope>NUCLEOTIDE SEQUENCE [LARGE SCALE GENOMIC DNA]</scope>
    <source>
        <strain evidence="11">DSM 11116</strain>
    </source>
</reference>
<dbReference type="InterPro" id="IPR031322">
    <property type="entry name" value="Shikimate/glucono_kinase"/>
</dbReference>
<protein>
    <recommendedName>
        <fullName evidence="3 9">Gluconokinase</fullName>
        <ecNumber evidence="3 9">2.7.1.12</ecNumber>
    </recommendedName>
</protein>
<sequence length="172" mass="18841">MPSTYQVIIVMGVSGSGKSTVGALLAQELRLPFHDADDFHSPANIAKMSRNIPLTDDDRRGWLTALAAGIREWTQQGGAVLACSALKESYRQQLMAAGPISWVFLDGSEELVRQRLTNREGHYMGSALLGSQFATLERPAYGLRLPIDDTPPNLVRRALAYLRKGDQSVSKV</sequence>
<evidence type="ECO:0000313" key="11">
    <source>
        <dbReference type="Proteomes" id="UP000198131"/>
    </source>
</evidence>
<evidence type="ECO:0000313" key="10">
    <source>
        <dbReference type="EMBL" id="SNC77650.1"/>
    </source>
</evidence>
<dbReference type="PANTHER" id="PTHR43442">
    <property type="entry name" value="GLUCONOKINASE-RELATED"/>
    <property type="match status" value="1"/>
</dbReference>